<dbReference type="EMBL" id="WBVQ01000001">
    <property type="protein sequence ID" value="KAB2817964.1"/>
    <property type="molecule type" value="Genomic_DNA"/>
</dbReference>
<comment type="similarity">
    <text evidence="1">Belongs to the beta-class carbonic anhydrase family.</text>
</comment>
<comment type="catalytic activity">
    <reaction evidence="7">
        <text>hydrogencarbonate + H(+) = CO2 + H2O</text>
        <dbReference type="Rhea" id="RHEA:10748"/>
        <dbReference type="ChEBI" id="CHEBI:15377"/>
        <dbReference type="ChEBI" id="CHEBI:15378"/>
        <dbReference type="ChEBI" id="CHEBI:16526"/>
        <dbReference type="ChEBI" id="CHEBI:17544"/>
        <dbReference type="EC" id="4.2.1.1"/>
    </reaction>
</comment>
<dbReference type="InterPro" id="IPR036874">
    <property type="entry name" value="Carbonic_anhydrase_sf"/>
</dbReference>
<accession>A0A6L3ZJ59</accession>
<dbReference type="RefSeq" id="WP_151692652.1">
    <property type="nucleotide sequence ID" value="NZ_BMGX01000002.1"/>
</dbReference>
<comment type="caution">
    <text evidence="10">The sequence shown here is derived from an EMBL/GenBank/DDBJ whole genome shotgun (WGS) entry which is preliminary data.</text>
</comment>
<organism evidence="10 11">
    <name type="scientific">Phaeocystidibacter marisrubri</name>
    <dbReference type="NCBI Taxonomy" id="1577780"/>
    <lineage>
        <taxon>Bacteria</taxon>
        <taxon>Pseudomonadati</taxon>
        <taxon>Bacteroidota</taxon>
        <taxon>Flavobacteriia</taxon>
        <taxon>Flavobacteriales</taxon>
        <taxon>Phaeocystidibacteraceae</taxon>
        <taxon>Phaeocystidibacter</taxon>
    </lineage>
</organism>
<dbReference type="GO" id="GO:0015976">
    <property type="term" value="P:carbon utilization"/>
    <property type="evidence" value="ECO:0007669"/>
    <property type="project" value="InterPro"/>
</dbReference>
<dbReference type="PANTHER" id="PTHR11002:SF76">
    <property type="entry name" value="CARBONIC ANHYDRASE"/>
    <property type="match status" value="1"/>
</dbReference>
<evidence type="ECO:0000313" key="11">
    <source>
        <dbReference type="Proteomes" id="UP000484164"/>
    </source>
</evidence>
<comment type="cofactor">
    <cofactor evidence="9">
        <name>Zn(2+)</name>
        <dbReference type="ChEBI" id="CHEBI:29105"/>
    </cofactor>
    <text evidence="9">Binds 1 zinc ion per subunit.</text>
</comment>
<evidence type="ECO:0000256" key="3">
    <source>
        <dbReference type="ARBA" id="ARBA00022723"/>
    </source>
</evidence>
<dbReference type="InterPro" id="IPR015892">
    <property type="entry name" value="Carbonic_anhydrase_CS"/>
</dbReference>
<dbReference type="GO" id="GO:0004089">
    <property type="term" value="F:carbonate dehydratase activity"/>
    <property type="evidence" value="ECO:0007669"/>
    <property type="project" value="UniProtKB-EC"/>
</dbReference>
<dbReference type="FunFam" id="3.40.1050.10:FF:000001">
    <property type="entry name" value="Carbonic anhydrase"/>
    <property type="match status" value="1"/>
</dbReference>
<dbReference type="Gene3D" id="3.40.1050.10">
    <property type="entry name" value="Carbonic anhydrase"/>
    <property type="match status" value="1"/>
</dbReference>
<feature type="binding site" evidence="9">
    <location>
        <position position="45"/>
    </location>
    <ligand>
        <name>Zn(2+)</name>
        <dbReference type="ChEBI" id="CHEBI:29105"/>
    </ligand>
</feature>
<dbReference type="SUPFAM" id="SSF53056">
    <property type="entry name" value="beta-carbonic anhydrase, cab"/>
    <property type="match status" value="1"/>
</dbReference>
<evidence type="ECO:0000256" key="5">
    <source>
        <dbReference type="ARBA" id="ARBA00023239"/>
    </source>
</evidence>
<name>A0A6L3ZJ59_9FLAO</name>
<evidence type="ECO:0000256" key="4">
    <source>
        <dbReference type="ARBA" id="ARBA00022833"/>
    </source>
</evidence>
<evidence type="ECO:0000256" key="6">
    <source>
        <dbReference type="ARBA" id="ARBA00039351"/>
    </source>
</evidence>
<gene>
    <name evidence="10" type="ORF">F8C82_06050</name>
</gene>
<protein>
    <recommendedName>
        <fullName evidence="6">Carbonic anhydrase 2</fullName>
        <ecNumber evidence="2">4.2.1.1</ecNumber>
    </recommendedName>
    <alternativeName>
        <fullName evidence="8">Carbonate dehydratase 2</fullName>
    </alternativeName>
</protein>
<proteinExistence type="inferred from homology"/>
<keyword evidence="11" id="KW-1185">Reference proteome</keyword>
<dbReference type="Pfam" id="PF00484">
    <property type="entry name" value="Pro_CA"/>
    <property type="match status" value="1"/>
</dbReference>
<dbReference type="Proteomes" id="UP000484164">
    <property type="component" value="Unassembled WGS sequence"/>
</dbReference>
<keyword evidence="5" id="KW-0456">Lyase</keyword>
<reference evidence="10 11" key="1">
    <citation type="submission" date="2019-10" db="EMBL/GenBank/DDBJ databases">
        <title>Genome sequence of Phaeocystidibacter marisrubri JCM30614 (type strain).</title>
        <authorList>
            <person name="Bowman J.P."/>
        </authorList>
    </citation>
    <scope>NUCLEOTIDE SEQUENCE [LARGE SCALE GENOMIC DNA]</scope>
    <source>
        <strain evidence="10 11">JCM 30614</strain>
    </source>
</reference>
<evidence type="ECO:0000256" key="7">
    <source>
        <dbReference type="ARBA" id="ARBA00048348"/>
    </source>
</evidence>
<feature type="binding site" evidence="9">
    <location>
        <position position="43"/>
    </location>
    <ligand>
        <name>Zn(2+)</name>
        <dbReference type="ChEBI" id="CHEBI:29105"/>
    </ligand>
</feature>
<dbReference type="EC" id="4.2.1.1" evidence="2"/>
<dbReference type="OrthoDB" id="9797527at2"/>
<dbReference type="GO" id="GO:0008270">
    <property type="term" value="F:zinc ion binding"/>
    <property type="evidence" value="ECO:0007669"/>
    <property type="project" value="InterPro"/>
</dbReference>
<dbReference type="CDD" id="cd00883">
    <property type="entry name" value="beta_CA_cladeA"/>
    <property type="match status" value="1"/>
</dbReference>
<evidence type="ECO:0000313" key="10">
    <source>
        <dbReference type="EMBL" id="KAB2817964.1"/>
    </source>
</evidence>
<dbReference type="AlphaFoldDB" id="A0A6L3ZJ59"/>
<evidence type="ECO:0000256" key="1">
    <source>
        <dbReference type="ARBA" id="ARBA00006217"/>
    </source>
</evidence>
<feature type="binding site" evidence="9">
    <location>
        <position position="99"/>
    </location>
    <ligand>
        <name>Zn(2+)</name>
        <dbReference type="ChEBI" id="CHEBI:29105"/>
    </ligand>
</feature>
<sequence>MADLIKNLLAGNRKFVEETNAKHPELFKELAEGQSPEFLWIGCADSRVPATEITDTTPGSIFVHRNIANMVVHSDANMLSVVFYAVKVLKVKHIIVCGHYGCGGVKAAMGNDSIGFIDGWLNHIKDVKRLHKNELAKLNEADQFRRFVELNVMEQVQNMARIPFIQESWNEGEYPYIHGWVYDVADGLIRDMDCTVSSGADLDEMFVYNND</sequence>
<dbReference type="PROSITE" id="PS00704">
    <property type="entry name" value="PROK_CO2_ANHYDRASE_1"/>
    <property type="match status" value="1"/>
</dbReference>
<dbReference type="SMART" id="SM00947">
    <property type="entry name" value="Pro_CA"/>
    <property type="match status" value="1"/>
</dbReference>
<keyword evidence="3 9" id="KW-0479">Metal-binding</keyword>
<evidence type="ECO:0000256" key="8">
    <source>
        <dbReference type="ARBA" id="ARBA00082533"/>
    </source>
</evidence>
<evidence type="ECO:0000256" key="9">
    <source>
        <dbReference type="PIRSR" id="PIRSR601765-1"/>
    </source>
</evidence>
<keyword evidence="4 9" id="KW-0862">Zinc</keyword>
<feature type="binding site" evidence="9">
    <location>
        <position position="102"/>
    </location>
    <ligand>
        <name>Zn(2+)</name>
        <dbReference type="ChEBI" id="CHEBI:29105"/>
    </ligand>
</feature>
<dbReference type="PANTHER" id="PTHR11002">
    <property type="entry name" value="CARBONIC ANHYDRASE"/>
    <property type="match status" value="1"/>
</dbReference>
<dbReference type="InterPro" id="IPR001765">
    <property type="entry name" value="Carbonic_anhydrase"/>
</dbReference>
<evidence type="ECO:0000256" key="2">
    <source>
        <dbReference type="ARBA" id="ARBA00012925"/>
    </source>
</evidence>